<evidence type="ECO:0000256" key="1">
    <source>
        <dbReference type="SAM" id="MobiDB-lite"/>
    </source>
</evidence>
<name>A0AAV7HYB2_COTGL</name>
<comment type="caution">
    <text evidence="2">The sequence shown here is derived from an EMBL/GenBank/DDBJ whole genome shotgun (WGS) entry which is preliminary data.</text>
</comment>
<accession>A0AAV7HYB2</accession>
<reference evidence="2 3" key="1">
    <citation type="journal article" date="2021" name="J. Hered.">
        <title>A chromosome-level genome assembly of the parasitoid wasp, Cotesia glomerata (Hymenoptera: Braconidae).</title>
        <authorList>
            <person name="Pinto B.J."/>
            <person name="Weis J.J."/>
            <person name="Gamble T."/>
            <person name="Ode P.J."/>
            <person name="Paul R."/>
            <person name="Zaspel J.M."/>
        </authorList>
    </citation>
    <scope>NUCLEOTIDE SEQUENCE [LARGE SCALE GENOMIC DNA]</scope>
    <source>
        <strain evidence="2">CgM1</strain>
    </source>
</reference>
<protein>
    <submittedName>
        <fullName evidence="2">Uncharacterized protein</fullName>
    </submittedName>
</protein>
<feature type="compositionally biased region" description="Polar residues" evidence="1">
    <location>
        <begin position="1"/>
        <end position="10"/>
    </location>
</feature>
<evidence type="ECO:0000313" key="3">
    <source>
        <dbReference type="Proteomes" id="UP000826195"/>
    </source>
</evidence>
<organism evidence="2 3">
    <name type="scientific">Cotesia glomerata</name>
    <name type="common">Lepidopteran parasitic wasp</name>
    <name type="synonym">Apanteles glomeratus</name>
    <dbReference type="NCBI Taxonomy" id="32391"/>
    <lineage>
        <taxon>Eukaryota</taxon>
        <taxon>Metazoa</taxon>
        <taxon>Ecdysozoa</taxon>
        <taxon>Arthropoda</taxon>
        <taxon>Hexapoda</taxon>
        <taxon>Insecta</taxon>
        <taxon>Pterygota</taxon>
        <taxon>Neoptera</taxon>
        <taxon>Endopterygota</taxon>
        <taxon>Hymenoptera</taxon>
        <taxon>Apocrita</taxon>
        <taxon>Ichneumonoidea</taxon>
        <taxon>Braconidae</taxon>
        <taxon>Microgastrinae</taxon>
        <taxon>Cotesia</taxon>
    </lineage>
</organism>
<gene>
    <name evidence="2" type="ORF">KQX54_017942</name>
</gene>
<dbReference type="Proteomes" id="UP000826195">
    <property type="component" value="Unassembled WGS sequence"/>
</dbReference>
<dbReference type="AlphaFoldDB" id="A0AAV7HYB2"/>
<feature type="region of interest" description="Disordered" evidence="1">
    <location>
        <begin position="1"/>
        <end position="54"/>
    </location>
</feature>
<proteinExistence type="predicted"/>
<keyword evidence="3" id="KW-1185">Reference proteome</keyword>
<evidence type="ECO:0000313" key="2">
    <source>
        <dbReference type="EMBL" id="KAH0550189.1"/>
    </source>
</evidence>
<sequence>MRTLSATGSCGPSEVEDEDGDGRDGAGSASDEDSVGCSRWRPARSCPQDSSRRAADRWRNEFPAIFDAILGCYTVPASR</sequence>
<dbReference type="EMBL" id="JAHXZJ010001864">
    <property type="protein sequence ID" value="KAH0550189.1"/>
    <property type="molecule type" value="Genomic_DNA"/>
</dbReference>